<feature type="compositionally biased region" description="Pro residues" evidence="1">
    <location>
        <begin position="698"/>
        <end position="713"/>
    </location>
</feature>
<dbReference type="InterPro" id="IPR056162">
    <property type="entry name" value="WD40_MABP1-WDR62_2nd"/>
</dbReference>
<evidence type="ECO:0000313" key="5">
    <source>
        <dbReference type="Proteomes" id="UP000694543"/>
    </source>
</evidence>
<keyword evidence="2" id="KW-0812">Transmembrane</keyword>
<sequence>MGICWEKCRFLTVFGEFWGGKVPFSLCFCGILGKKLPFLFVFGGILGVKVPFSLSFGNILGVKCPFLIVFGVYGGRTAIFLQVLGFWGIWGGKVPFSLCFWEILVKNFPFLFVWGEIGGRTALFSLFWGICGGKLPFLVVSVQRKLLLASSKVSCPVLSLSCCEDGRFVTVGHRHVRFWFPAPSTSTKVTGPVPLSGRGGLLGGLQDNVFCGAAGGRGRMAMNTFCISTTGLLCRFDGRRVLEKWVDVKVSSASCISVSEDFVFCGCTNGIVRVFQAHDLRYCCDLPCPHPLGVDLRHDPQPRQPDLLYPDTVALSYDPARRWLSCIYRDHSIYVWDVGDLRAVRKVWSDLFHSASVWSVEVYPKIKEQRPRLPPGSFLTCSSDTTIRIWNLGSGPERPPPGNAYSTSLQNILYVDPLPTPHLQDFWDRGESADPKPGVRVLRVSPDGEHLASGDRAGTLRIHELSSMREVAEVEAHDSEILSLDYFKPETGATLLASAGRDCLIHVLNVSQNYRLERTLDDHLSAVVSVRFAGSKKVQLISCGVDKSIYFRTGQQLPEGLTFSRTHHVAEKTPLHDMDVDAGRRHVAVACQDHNVRVYGASSGKQRCCYRGSAANSGALLKVHWDPSGTFLATSGSDKSISIIEGRSGLCVACVFGHSDVVTAMRFTPDCRHLITASRDRYGVKNGIWLRPQRPNAAAPPQPQRPPPHPSPTDPHRAGSGATWVLEAELGGRAVHFCPLSPFFTPISSRPTFVLPPTAPNCILTNGRMPLWAKRLLGEEDGTVRPPYIYQPQGRWAESAQNAPVVILQMDPTALTPFKAELEDGGGVELWPQNLGEILMEVGLGTVGSDVGVLGGGGTFGVVGMWDPTKVVGGGTVWSMEPWGPTEVGLERTLGS</sequence>
<organism evidence="4 5">
    <name type="scientific">Chrysolophus pictus</name>
    <name type="common">Golden pheasant</name>
    <name type="synonym">Phasianus pictus</name>
    <dbReference type="NCBI Taxonomy" id="9089"/>
    <lineage>
        <taxon>Eukaryota</taxon>
        <taxon>Metazoa</taxon>
        <taxon>Chordata</taxon>
        <taxon>Craniata</taxon>
        <taxon>Vertebrata</taxon>
        <taxon>Euteleostomi</taxon>
        <taxon>Archelosauria</taxon>
        <taxon>Archosauria</taxon>
        <taxon>Dinosauria</taxon>
        <taxon>Saurischia</taxon>
        <taxon>Theropoda</taxon>
        <taxon>Coelurosauria</taxon>
        <taxon>Aves</taxon>
        <taxon>Neognathae</taxon>
        <taxon>Galloanserae</taxon>
        <taxon>Galliformes</taxon>
        <taxon>Phasianidae</taxon>
        <taxon>Phasianinae</taxon>
        <taxon>Chrysolophus</taxon>
    </lineage>
</organism>
<keyword evidence="2" id="KW-0472">Membrane</keyword>
<evidence type="ECO:0000256" key="2">
    <source>
        <dbReference type="SAM" id="Phobius"/>
    </source>
</evidence>
<dbReference type="Proteomes" id="UP000694543">
    <property type="component" value="Unplaced"/>
</dbReference>
<reference evidence="4" key="2">
    <citation type="submission" date="2025-09" db="UniProtKB">
        <authorList>
            <consortium name="Ensembl"/>
        </authorList>
    </citation>
    <scope>IDENTIFICATION</scope>
</reference>
<evidence type="ECO:0000259" key="3">
    <source>
        <dbReference type="Pfam" id="PF24782"/>
    </source>
</evidence>
<dbReference type="Pfam" id="PF24782">
    <property type="entry name" value="WD40_MABP1-WDR62_2nd"/>
    <property type="match status" value="1"/>
</dbReference>
<protein>
    <recommendedName>
        <fullName evidence="3">MABP1/WDR62 second WD40 domain-containing protein</fullName>
    </recommendedName>
</protein>
<keyword evidence="5" id="KW-1185">Reference proteome</keyword>
<dbReference type="InterPro" id="IPR036322">
    <property type="entry name" value="WD40_repeat_dom_sf"/>
</dbReference>
<name>A0A8C3M2B7_CHRPC</name>
<dbReference type="SMART" id="SM00320">
    <property type="entry name" value="WD40"/>
    <property type="match status" value="10"/>
</dbReference>
<evidence type="ECO:0000313" key="4">
    <source>
        <dbReference type="Ensembl" id="ENSCPIP00010018747.1"/>
    </source>
</evidence>
<dbReference type="PANTHER" id="PTHR45589:SF3">
    <property type="entry name" value="WD REPEAT-CONTAINING PROTEIN 62"/>
    <property type="match status" value="1"/>
</dbReference>
<dbReference type="InterPro" id="IPR001680">
    <property type="entry name" value="WD40_rpt"/>
</dbReference>
<dbReference type="Ensembl" id="ENSCPIT00010022318.1">
    <property type="protein sequence ID" value="ENSCPIP00010018747.1"/>
    <property type="gene ID" value="ENSCPIG00010014964.1"/>
</dbReference>
<keyword evidence="2" id="KW-1133">Transmembrane helix</keyword>
<feature type="transmembrane region" description="Helical" evidence="2">
    <location>
        <begin position="38"/>
        <end position="60"/>
    </location>
</feature>
<dbReference type="PANTHER" id="PTHR45589">
    <property type="entry name" value="WD REPEAT DOMAIN 62, ISOFORM G"/>
    <property type="match status" value="1"/>
</dbReference>
<reference evidence="4" key="1">
    <citation type="submission" date="2025-08" db="UniProtKB">
        <authorList>
            <consortium name="Ensembl"/>
        </authorList>
    </citation>
    <scope>IDENTIFICATION</scope>
</reference>
<dbReference type="Gene3D" id="2.130.10.10">
    <property type="entry name" value="YVTN repeat-like/Quinoprotein amine dehydrogenase"/>
    <property type="match status" value="4"/>
</dbReference>
<evidence type="ECO:0000256" key="1">
    <source>
        <dbReference type="SAM" id="MobiDB-lite"/>
    </source>
</evidence>
<feature type="domain" description="MABP1/WDR62 second WD40" evidence="3">
    <location>
        <begin position="357"/>
        <end position="680"/>
    </location>
</feature>
<dbReference type="InterPro" id="IPR052779">
    <property type="entry name" value="WDR62"/>
</dbReference>
<dbReference type="AlphaFoldDB" id="A0A8C3M2B7"/>
<proteinExistence type="predicted"/>
<feature type="region of interest" description="Disordered" evidence="1">
    <location>
        <begin position="692"/>
        <end position="719"/>
    </location>
</feature>
<dbReference type="SUPFAM" id="SSF50978">
    <property type="entry name" value="WD40 repeat-like"/>
    <property type="match status" value="2"/>
</dbReference>
<accession>A0A8C3M2B7</accession>
<dbReference type="InterPro" id="IPR015943">
    <property type="entry name" value="WD40/YVTN_repeat-like_dom_sf"/>
</dbReference>